<feature type="coiled-coil region" evidence="1">
    <location>
        <begin position="22"/>
        <end position="82"/>
    </location>
</feature>
<name>A0A0D2M0M1_9CHLO</name>
<organism evidence="2 3">
    <name type="scientific">Monoraphidium neglectum</name>
    <dbReference type="NCBI Taxonomy" id="145388"/>
    <lineage>
        <taxon>Eukaryota</taxon>
        <taxon>Viridiplantae</taxon>
        <taxon>Chlorophyta</taxon>
        <taxon>core chlorophytes</taxon>
        <taxon>Chlorophyceae</taxon>
        <taxon>CS clade</taxon>
        <taxon>Sphaeropleales</taxon>
        <taxon>Selenastraceae</taxon>
        <taxon>Monoraphidium</taxon>
    </lineage>
</organism>
<dbReference type="RefSeq" id="XP_013896174.1">
    <property type="nucleotide sequence ID" value="XM_014040720.1"/>
</dbReference>
<dbReference type="InterPro" id="IPR051876">
    <property type="entry name" value="ODA-DC/CCD"/>
</dbReference>
<accession>A0A0D2M0M1</accession>
<dbReference type="OrthoDB" id="6766775at2759"/>
<dbReference type="EMBL" id="KK102686">
    <property type="protein sequence ID" value="KIY97154.1"/>
    <property type="molecule type" value="Genomic_DNA"/>
</dbReference>
<protein>
    <submittedName>
        <fullName evidence="2">Flagellar outer dynein arm-docking complex protein 2</fullName>
    </submittedName>
</protein>
<evidence type="ECO:0000313" key="3">
    <source>
        <dbReference type="Proteomes" id="UP000054498"/>
    </source>
</evidence>
<dbReference type="GeneID" id="25728004"/>
<keyword evidence="1" id="KW-0175">Coiled coil</keyword>
<dbReference type="PANTHER" id="PTHR21694">
    <property type="entry name" value="COILED-COIL DOMAIN-CONTAINING PROTEIN 63"/>
    <property type="match status" value="1"/>
</dbReference>
<dbReference type="STRING" id="145388.A0A0D2M0M1"/>
<dbReference type="PANTHER" id="PTHR21694:SF18">
    <property type="entry name" value="COILED-COIL DOMAIN-CONTAINING PROTEIN 63"/>
    <property type="match status" value="1"/>
</dbReference>
<sequence length="171" mass="18974">MAGTLTRTGGSLPDTLSHKSVVEKQRAAIEKLRAQNARLKEELLLENKFSVRPSNPSATIWINKLQDEADLYTRKIQLQKRRVLMLQQQQEGAKGTLGTARLTMGGVNSAREKSVGLQKQITILENRLEKQYIKYNEAATGGSMFISSAMRERCGRATGTVGWTVVCRPVA</sequence>
<keyword evidence="2" id="KW-0969">Cilium</keyword>
<keyword evidence="2" id="KW-0282">Flagellum</keyword>
<evidence type="ECO:0000256" key="1">
    <source>
        <dbReference type="SAM" id="Coils"/>
    </source>
</evidence>
<proteinExistence type="predicted"/>
<evidence type="ECO:0000313" key="2">
    <source>
        <dbReference type="EMBL" id="KIY97154.1"/>
    </source>
</evidence>
<dbReference type="Proteomes" id="UP000054498">
    <property type="component" value="Unassembled WGS sequence"/>
</dbReference>
<keyword evidence="3" id="KW-1185">Reference proteome</keyword>
<keyword evidence="2" id="KW-0966">Cell projection</keyword>
<reference evidence="2 3" key="1">
    <citation type="journal article" date="2013" name="BMC Genomics">
        <title>Reconstruction of the lipid metabolism for the microalga Monoraphidium neglectum from its genome sequence reveals characteristics suitable for biofuel production.</title>
        <authorList>
            <person name="Bogen C."/>
            <person name="Al-Dilaimi A."/>
            <person name="Albersmeier A."/>
            <person name="Wichmann J."/>
            <person name="Grundmann M."/>
            <person name="Rupp O."/>
            <person name="Lauersen K.J."/>
            <person name="Blifernez-Klassen O."/>
            <person name="Kalinowski J."/>
            <person name="Goesmann A."/>
            <person name="Mussgnug J.H."/>
            <person name="Kruse O."/>
        </authorList>
    </citation>
    <scope>NUCLEOTIDE SEQUENCE [LARGE SCALE GENOMIC DNA]</scope>
    <source>
        <strain evidence="2 3">SAG 48.87</strain>
    </source>
</reference>
<dbReference type="AlphaFoldDB" id="A0A0D2M0M1"/>
<dbReference type="KEGG" id="mng:MNEG_10805"/>
<gene>
    <name evidence="2" type="ORF">MNEG_10805</name>
</gene>